<keyword evidence="2" id="KW-0378">Hydrolase</keyword>
<protein>
    <submittedName>
        <fullName evidence="2">MBL fold metallo-hydrolase</fullName>
    </submittedName>
</protein>
<dbReference type="GO" id="GO:0016787">
    <property type="term" value="F:hydrolase activity"/>
    <property type="evidence" value="ECO:0007669"/>
    <property type="project" value="UniProtKB-KW"/>
</dbReference>
<accession>A0A5N5U3H5</accession>
<dbReference type="Pfam" id="PF13483">
    <property type="entry name" value="Lactamase_B_3"/>
    <property type="match status" value="1"/>
</dbReference>
<dbReference type="Gene3D" id="3.60.15.10">
    <property type="entry name" value="Ribonuclease Z/Hydroxyacylglutathione hydrolase-like"/>
    <property type="match status" value="1"/>
</dbReference>
<reference evidence="4 5" key="1">
    <citation type="submission" date="2019-10" db="EMBL/GenBank/DDBJ databases">
        <title>Unraveling microbial dark matter from salterns through culturing: the case of the genus Halosegnis.</title>
        <authorList>
            <person name="Duran-Viseras A."/>
            <person name="Andrei A.-S."/>
            <person name="Vera-Gargallo B."/>
            <person name="Ghai R."/>
            <person name="Sanchez-Porro C."/>
            <person name="Ventosa A."/>
        </authorList>
    </citation>
    <scope>NUCLEOTIDE SEQUENCE [LARGE SCALE GENOMIC DNA]</scope>
    <source>
        <strain evidence="2 5">F17-44</strain>
        <strain evidence="1 6">F18-79</strain>
        <strain evidence="3 4">F19-13</strain>
    </source>
</reference>
<sequence length="244" mass="26506">MVHHDGTTVRWLGYATLRFAGDGVVVYCDPGRYGVLDGIEPRDGDVICITHAHHYDSDAIRQVASDDATLVTFEGIDTSRIDRDVERPADLPCEVRWVDSETDIAVGPATGNRRDGPRPGEVFVRTVPAYNDRDGDVPHPKGRGCGYHLTLPSVWDRDVTAFWPGDTDVLDGHAALDVSLFCPPIGGGPTMDRHEAAALAERLDPNLVLPIHYDTLDMLETDADAFAADVAGRGIPVALDDPTR</sequence>
<keyword evidence="6" id="KW-1185">Reference proteome</keyword>
<comment type="caution">
    <text evidence="2">The sequence shown here is derived from an EMBL/GenBank/DDBJ whole genome shotgun (WGS) entry which is preliminary data.</text>
</comment>
<proteinExistence type="predicted"/>
<dbReference type="InterPro" id="IPR036866">
    <property type="entry name" value="RibonucZ/Hydroxyglut_hydro"/>
</dbReference>
<organism evidence="2 5">
    <name type="scientific">Halosegnis rubeus</name>
    <dbReference type="NCBI Taxonomy" id="2212850"/>
    <lineage>
        <taxon>Archaea</taxon>
        <taxon>Methanobacteriati</taxon>
        <taxon>Methanobacteriota</taxon>
        <taxon>Stenosarchaea group</taxon>
        <taxon>Halobacteria</taxon>
        <taxon>Halobacteriales</taxon>
        <taxon>Natronomonadaceae</taxon>
        <taxon>Halosegnis</taxon>
    </lineage>
</organism>
<name>A0A5N5U3H5_9EURY</name>
<dbReference type="Proteomes" id="UP000326865">
    <property type="component" value="Unassembled WGS sequence"/>
</dbReference>
<evidence type="ECO:0000313" key="3">
    <source>
        <dbReference type="EMBL" id="KAB7516610.1"/>
    </source>
</evidence>
<evidence type="ECO:0000313" key="6">
    <source>
        <dbReference type="Proteomes" id="UP000326865"/>
    </source>
</evidence>
<evidence type="ECO:0000313" key="5">
    <source>
        <dbReference type="Proteomes" id="UP000326302"/>
    </source>
</evidence>
<dbReference type="PANTHER" id="PTHR43546">
    <property type="entry name" value="UPF0173 METAL-DEPENDENT HYDROLASE MJ1163-RELATED"/>
    <property type="match status" value="1"/>
</dbReference>
<dbReference type="Proteomes" id="UP000326207">
    <property type="component" value="Unassembled WGS sequence"/>
</dbReference>
<accession>A0A5N5U591</accession>
<dbReference type="EMBL" id="QKKZ01000005">
    <property type="protein sequence ID" value="KAB7513022.1"/>
    <property type="molecule type" value="Genomic_DNA"/>
</dbReference>
<evidence type="ECO:0000313" key="1">
    <source>
        <dbReference type="EMBL" id="KAB7513022.1"/>
    </source>
</evidence>
<evidence type="ECO:0000313" key="2">
    <source>
        <dbReference type="EMBL" id="KAB7513120.1"/>
    </source>
</evidence>
<dbReference type="EMBL" id="QMDY01000006">
    <property type="protein sequence ID" value="KAB7516610.1"/>
    <property type="molecule type" value="Genomic_DNA"/>
</dbReference>
<dbReference type="Proteomes" id="UP000326302">
    <property type="component" value="Unassembled WGS sequence"/>
</dbReference>
<dbReference type="EMBL" id="QJOW01000007">
    <property type="protein sequence ID" value="KAB7513120.1"/>
    <property type="molecule type" value="Genomic_DNA"/>
</dbReference>
<dbReference type="OrthoDB" id="337606at2157"/>
<accession>A0A5N5UDJ4</accession>
<dbReference type="PANTHER" id="PTHR43546:SF8">
    <property type="entry name" value="METALLO-BETA-LACTAMASE DOMAIN-CONTAINING PROTEIN"/>
    <property type="match status" value="1"/>
</dbReference>
<evidence type="ECO:0000313" key="4">
    <source>
        <dbReference type="Proteomes" id="UP000326207"/>
    </source>
</evidence>
<gene>
    <name evidence="1" type="ORF">DM867_10955</name>
    <name evidence="2" type="ORF">DMP03_12940</name>
    <name evidence="3" type="ORF">DP108_10825</name>
</gene>
<dbReference type="AlphaFoldDB" id="A0A5N5U3H5"/>
<dbReference type="InterPro" id="IPR050114">
    <property type="entry name" value="UPF0173_UPF0282_UlaG_hydrolase"/>
</dbReference>
<dbReference type="RefSeq" id="WP_152120964.1">
    <property type="nucleotide sequence ID" value="NZ_QJOW01000007.1"/>
</dbReference>
<dbReference type="SUPFAM" id="SSF56281">
    <property type="entry name" value="Metallo-hydrolase/oxidoreductase"/>
    <property type="match status" value="1"/>
</dbReference>